<feature type="region of interest" description="Disordered" evidence="5">
    <location>
        <begin position="459"/>
        <end position="493"/>
    </location>
</feature>
<accession>A0AAD6ZG91</accession>
<dbReference type="GO" id="GO:0006606">
    <property type="term" value="P:protein import into nucleus"/>
    <property type="evidence" value="ECO:0007669"/>
    <property type="project" value="TreeGrafter"/>
</dbReference>
<evidence type="ECO:0008006" key="8">
    <source>
        <dbReference type="Google" id="ProtNLM"/>
    </source>
</evidence>
<keyword evidence="3" id="KW-0813">Transport</keyword>
<feature type="region of interest" description="Disordered" evidence="5">
    <location>
        <begin position="508"/>
        <end position="534"/>
    </location>
</feature>
<evidence type="ECO:0000256" key="1">
    <source>
        <dbReference type="ARBA" id="ARBA00004123"/>
    </source>
</evidence>
<proteinExistence type="inferred from homology"/>
<comment type="similarity">
    <text evidence="2">Belongs to the importin beta family.</text>
</comment>
<evidence type="ECO:0000256" key="2">
    <source>
        <dbReference type="ARBA" id="ARBA00007991"/>
    </source>
</evidence>
<dbReference type="InterPro" id="IPR051345">
    <property type="entry name" value="Importin_beta-like_NTR"/>
</dbReference>
<feature type="compositionally biased region" description="Acidic residues" evidence="5">
    <location>
        <begin position="417"/>
        <end position="429"/>
    </location>
</feature>
<dbReference type="PANTHER" id="PTHR12363:SF33">
    <property type="entry name" value="IMPORTIN-13"/>
    <property type="match status" value="1"/>
</dbReference>
<feature type="compositionally biased region" description="Gly residues" evidence="5">
    <location>
        <begin position="667"/>
        <end position="681"/>
    </location>
</feature>
<keyword evidence="7" id="KW-1185">Reference proteome</keyword>
<dbReference type="AlphaFoldDB" id="A0AAD6ZG91"/>
<evidence type="ECO:0000313" key="6">
    <source>
        <dbReference type="EMBL" id="KAJ7321674.1"/>
    </source>
</evidence>
<comment type="caution">
    <text evidence="6">The sequence shown here is derived from an EMBL/GenBank/DDBJ whole genome shotgun (WGS) entry which is preliminary data.</text>
</comment>
<dbReference type="GO" id="GO:0005737">
    <property type="term" value="C:cytoplasm"/>
    <property type="evidence" value="ECO:0007669"/>
    <property type="project" value="TreeGrafter"/>
</dbReference>
<comment type="subcellular location">
    <subcellularLocation>
        <location evidence="1">Nucleus</location>
    </subcellularLocation>
</comment>
<protein>
    <recommendedName>
        <fullName evidence="8">Importin N-terminal domain-containing protein</fullName>
    </recommendedName>
</protein>
<name>A0AAD6ZG91_9AGAR</name>
<dbReference type="SUPFAM" id="SSF48371">
    <property type="entry name" value="ARM repeat"/>
    <property type="match status" value="1"/>
</dbReference>
<dbReference type="InterPro" id="IPR016024">
    <property type="entry name" value="ARM-type_fold"/>
</dbReference>
<sequence>MSTPPPPSASSVPALAASDIEHAIALIQAAYSPSASSSTSTTSGGTAIQSLQSTLLSIQRTPAAWALVLPLLSHADPNVQFFGAHTAHAKIARGELSTLTPEEQEGLRRELVREAGVQGRTRVVRRKVYGAVVALAVRLVPLGAWGPPGDDTAGQEASQDWIGSTVRALAAAGVRSGDIHEFLAGVAEDVGSANLLPQPRISLDASLRRAAPLVVQSVAAVLQGALDDDLAPALACLAAWLPAKLLPDAELAALVPLLIALLNSQNPLNNDAQMERTQKIGTALSDLLARPPASWGPAVLLEPLLLWAYATFPAFASPDVTVPDYALRLPHGANAQLTTHARLLVALADAGVEWVAGHLVDASAVQHPNPGGGVPRAVLAQTLVRLMLALSAQDPGGARLSASYYASGASPAQGEHADDDADDDDDDGEQQGPGPLGFWYLLQEALWEIPAANTHLFASSSHSPFPSNPSTPLPQEHDMDDDDPERFRRGSPWTPGVVRTGSYAFSGAAANPGTPADEAGAGGRGGGAAEKAEERRTAHARAAYVALVRVLRAKAVCARGWGRDRLERFGVYRRDVGDTIINAYYILRDDLLVYLVDEAAKGGAWETIESPLFLLRAVHEALDLDSTSFSPTALPSSAPALSVGGAALDRLFGDEVWGRLPMATGDPGAGAEAGGGQNGGKGGRKAETRLRRTALGVVDTYAAYFTTRALEALLAPLRYALGALGDADAGVCLQVSFCGVWDLRGRGRGWGKSMKDSLRFIVLSVPIQLQGAEVQAQNGGGETAERQQTLCAWEIIRIVYYREEEDGPTMDSCFTSPSFNKSRQQAKQPIKRSQASRMIRLMSCRRRKSNLIEL</sequence>
<gene>
    <name evidence="6" type="ORF">DFH08DRAFT_1085874</name>
</gene>
<dbReference type="GO" id="GO:0005634">
    <property type="term" value="C:nucleus"/>
    <property type="evidence" value="ECO:0007669"/>
    <property type="project" value="UniProtKB-SubCell"/>
</dbReference>
<evidence type="ECO:0000256" key="3">
    <source>
        <dbReference type="ARBA" id="ARBA00022448"/>
    </source>
</evidence>
<dbReference type="Proteomes" id="UP001218218">
    <property type="component" value="Unassembled WGS sequence"/>
</dbReference>
<evidence type="ECO:0000256" key="5">
    <source>
        <dbReference type="SAM" id="MobiDB-lite"/>
    </source>
</evidence>
<organism evidence="6 7">
    <name type="scientific">Mycena albidolilacea</name>
    <dbReference type="NCBI Taxonomy" id="1033008"/>
    <lineage>
        <taxon>Eukaryota</taxon>
        <taxon>Fungi</taxon>
        <taxon>Dikarya</taxon>
        <taxon>Basidiomycota</taxon>
        <taxon>Agaricomycotina</taxon>
        <taxon>Agaricomycetes</taxon>
        <taxon>Agaricomycetidae</taxon>
        <taxon>Agaricales</taxon>
        <taxon>Marasmiineae</taxon>
        <taxon>Mycenaceae</taxon>
        <taxon>Mycena</taxon>
    </lineage>
</organism>
<evidence type="ECO:0000313" key="7">
    <source>
        <dbReference type="Proteomes" id="UP001218218"/>
    </source>
</evidence>
<dbReference type="InterPro" id="IPR011989">
    <property type="entry name" value="ARM-like"/>
</dbReference>
<reference evidence="6" key="1">
    <citation type="submission" date="2023-03" db="EMBL/GenBank/DDBJ databases">
        <title>Massive genome expansion in bonnet fungi (Mycena s.s.) driven by repeated elements and novel gene families across ecological guilds.</title>
        <authorList>
            <consortium name="Lawrence Berkeley National Laboratory"/>
            <person name="Harder C.B."/>
            <person name="Miyauchi S."/>
            <person name="Viragh M."/>
            <person name="Kuo A."/>
            <person name="Thoen E."/>
            <person name="Andreopoulos B."/>
            <person name="Lu D."/>
            <person name="Skrede I."/>
            <person name="Drula E."/>
            <person name="Henrissat B."/>
            <person name="Morin E."/>
            <person name="Kohler A."/>
            <person name="Barry K."/>
            <person name="LaButti K."/>
            <person name="Morin E."/>
            <person name="Salamov A."/>
            <person name="Lipzen A."/>
            <person name="Mereny Z."/>
            <person name="Hegedus B."/>
            <person name="Baldrian P."/>
            <person name="Stursova M."/>
            <person name="Weitz H."/>
            <person name="Taylor A."/>
            <person name="Grigoriev I.V."/>
            <person name="Nagy L.G."/>
            <person name="Martin F."/>
            <person name="Kauserud H."/>
        </authorList>
    </citation>
    <scope>NUCLEOTIDE SEQUENCE</scope>
    <source>
        <strain evidence="6">CBHHK002</strain>
    </source>
</reference>
<evidence type="ECO:0000256" key="4">
    <source>
        <dbReference type="ARBA" id="ARBA00023242"/>
    </source>
</evidence>
<keyword evidence="4" id="KW-0539">Nucleus</keyword>
<dbReference type="Gene3D" id="1.25.10.10">
    <property type="entry name" value="Leucine-rich Repeat Variant"/>
    <property type="match status" value="1"/>
</dbReference>
<dbReference type="PANTHER" id="PTHR12363">
    <property type="entry name" value="TRANSPORTIN 3 AND IMPORTIN 13"/>
    <property type="match status" value="1"/>
</dbReference>
<feature type="region of interest" description="Disordered" evidence="5">
    <location>
        <begin position="667"/>
        <end position="686"/>
    </location>
</feature>
<dbReference type="EMBL" id="JARIHO010000050">
    <property type="protein sequence ID" value="KAJ7321674.1"/>
    <property type="molecule type" value="Genomic_DNA"/>
</dbReference>
<feature type="region of interest" description="Disordered" evidence="5">
    <location>
        <begin position="407"/>
        <end position="435"/>
    </location>
</feature>